<reference evidence="9 10" key="1">
    <citation type="submission" date="2016-10" db="EMBL/GenBank/DDBJ databases">
        <authorList>
            <person name="de Groot N.N."/>
        </authorList>
    </citation>
    <scope>NUCLEOTIDE SEQUENCE [LARGE SCALE GENOMIC DNA]</scope>
    <source>
        <strain evidence="9 10">DSM 46701</strain>
    </source>
</reference>
<keyword evidence="9" id="KW-0012">Acyltransferase</keyword>
<feature type="transmembrane region" description="Helical" evidence="7">
    <location>
        <begin position="151"/>
        <end position="173"/>
    </location>
</feature>
<evidence type="ECO:0000256" key="1">
    <source>
        <dbReference type="ARBA" id="ARBA00004651"/>
    </source>
</evidence>
<accession>A0A1H8BPD2</accession>
<protein>
    <submittedName>
        <fullName evidence="9">Surface polysaccharide O-acyltransferase, integral membrane enzyme</fullName>
    </submittedName>
</protein>
<dbReference type="RefSeq" id="WP_170839715.1">
    <property type="nucleotide sequence ID" value="NZ_FOCQ01000002.1"/>
</dbReference>
<evidence type="ECO:0000313" key="9">
    <source>
        <dbReference type="EMBL" id="SEM84632.1"/>
    </source>
</evidence>
<feature type="transmembrane region" description="Helical" evidence="7">
    <location>
        <begin position="124"/>
        <end position="144"/>
    </location>
</feature>
<evidence type="ECO:0000256" key="7">
    <source>
        <dbReference type="SAM" id="Phobius"/>
    </source>
</evidence>
<dbReference type="EMBL" id="FOCQ01000002">
    <property type="protein sequence ID" value="SEM84632.1"/>
    <property type="molecule type" value="Genomic_DNA"/>
</dbReference>
<name>A0A1H8BPD2_9BACL</name>
<dbReference type="GO" id="GO:0005886">
    <property type="term" value="C:plasma membrane"/>
    <property type="evidence" value="ECO:0007669"/>
    <property type="project" value="UniProtKB-SubCell"/>
</dbReference>
<feature type="transmembrane region" description="Helical" evidence="7">
    <location>
        <begin position="83"/>
        <end position="104"/>
    </location>
</feature>
<keyword evidence="10" id="KW-1185">Reference proteome</keyword>
<gene>
    <name evidence="9" type="ORF">SAMN05444955_102291</name>
</gene>
<feature type="transmembrane region" description="Helical" evidence="7">
    <location>
        <begin position="222"/>
        <end position="242"/>
    </location>
</feature>
<proteinExistence type="inferred from homology"/>
<evidence type="ECO:0000313" key="10">
    <source>
        <dbReference type="Proteomes" id="UP000199695"/>
    </source>
</evidence>
<dbReference type="PANTHER" id="PTHR40074">
    <property type="entry name" value="O-ACETYLTRANSFERASE WECH"/>
    <property type="match status" value="1"/>
</dbReference>
<evidence type="ECO:0000256" key="2">
    <source>
        <dbReference type="ARBA" id="ARBA00007400"/>
    </source>
</evidence>
<keyword evidence="5 7" id="KW-1133">Transmembrane helix</keyword>
<dbReference type="PANTHER" id="PTHR40074:SF2">
    <property type="entry name" value="O-ACETYLTRANSFERASE WECH"/>
    <property type="match status" value="1"/>
</dbReference>
<sequence length="341" mass="39767">MQGRIEEAGFIKGVAILGVIFIHVTAFSLRNTEPLTEGGLFFVINQMGRFSVPVFFMLSGLLLFHRYYHDEFLASAFFKRRGLYIVVPYVIWSVFYLAYSWLAHPESAPRTVMEVLTVFITGEAYYHLYYIVVMVQFYLLFPLLIHAFRRFGGLTVVSFALLVNVIADSMTWWELSVNFPWMEPFSENAIRFFPVWFFYFCLGGWIGQRVNRMKERMKRVPFSAIAAFFISAGLLMLFESLFRKHTGFFNFSVLVYSISSLMMWFYVAGKWNHSWLSVLGRYSFGLYFIHPLVLNLFSRISPFPAASWIEFGFMLIAVTGLSLALSMLIRRWPYSYLLIGK</sequence>
<feature type="transmembrane region" description="Helical" evidence="7">
    <location>
        <begin position="41"/>
        <end position="63"/>
    </location>
</feature>
<feature type="transmembrane region" description="Helical" evidence="7">
    <location>
        <begin position="309"/>
        <end position="329"/>
    </location>
</feature>
<comment type="similarity">
    <text evidence="2">Belongs to the acyltransferase 3 family.</text>
</comment>
<keyword evidence="4 7" id="KW-0812">Transmembrane</keyword>
<feature type="domain" description="Acyltransferase 3" evidence="8">
    <location>
        <begin position="11"/>
        <end position="326"/>
    </location>
</feature>
<organism evidence="9 10">
    <name type="scientific">Lihuaxuella thermophila</name>
    <dbReference type="NCBI Taxonomy" id="1173111"/>
    <lineage>
        <taxon>Bacteria</taxon>
        <taxon>Bacillati</taxon>
        <taxon>Bacillota</taxon>
        <taxon>Bacilli</taxon>
        <taxon>Bacillales</taxon>
        <taxon>Thermoactinomycetaceae</taxon>
        <taxon>Lihuaxuella</taxon>
    </lineage>
</organism>
<evidence type="ECO:0000256" key="3">
    <source>
        <dbReference type="ARBA" id="ARBA00022475"/>
    </source>
</evidence>
<evidence type="ECO:0000259" key="8">
    <source>
        <dbReference type="Pfam" id="PF01757"/>
    </source>
</evidence>
<dbReference type="STRING" id="1173111.SAMN05444955_102291"/>
<dbReference type="InterPro" id="IPR002656">
    <property type="entry name" value="Acyl_transf_3_dom"/>
</dbReference>
<feature type="transmembrane region" description="Helical" evidence="7">
    <location>
        <begin position="9"/>
        <end position="29"/>
    </location>
</feature>
<feature type="transmembrane region" description="Helical" evidence="7">
    <location>
        <begin position="248"/>
        <end position="267"/>
    </location>
</feature>
<evidence type="ECO:0000256" key="4">
    <source>
        <dbReference type="ARBA" id="ARBA00022692"/>
    </source>
</evidence>
<dbReference type="AlphaFoldDB" id="A0A1H8BPD2"/>
<dbReference type="GO" id="GO:0016413">
    <property type="term" value="F:O-acetyltransferase activity"/>
    <property type="evidence" value="ECO:0007669"/>
    <property type="project" value="TreeGrafter"/>
</dbReference>
<keyword evidence="9" id="KW-0808">Transferase</keyword>
<dbReference type="Pfam" id="PF01757">
    <property type="entry name" value="Acyl_transf_3"/>
    <property type="match status" value="1"/>
</dbReference>
<evidence type="ECO:0000256" key="5">
    <source>
        <dbReference type="ARBA" id="ARBA00022989"/>
    </source>
</evidence>
<feature type="transmembrane region" description="Helical" evidence="7">
    <location>
        <begin position="279"/>
        <end position="297"/>
    </location>
</feature>
<dbReference type="GO" id="GO:0009246">
    <property type="term" value="P:enterobacterial common antigen biosynthetic process"/>
    <property type="evidence" value="ECO:0007669"/>
    <property type="project" value="TreeGrafter"/>
</dbReference>
<keyword evidence="3" id="KW-1003">Cell membrane</keyword>
<feature type="transmembrane region" description="Helical" evidence="7">
    <location>
        <begin position="193"/>
        <end position="210"/>
    </location>
</feature>
<evidence type="ECO:0000256" key="6">
    <source>
        <dbReference type="ARBA" id="ARBA00023136"/>
    </source>
</evidence>
<comment type="subcellular location">
    <subcellularLocation>
        <location evidence="1">Cell membrane</location>
        <topology evidence="1">Multi-pass membrane protein</topology>
    </subcellularLocation>
</comment>
<dbReference type="Proteomes" id="UP000199695">
    <property type="component" value="Unassembled WGS sequence"/>
</dbReference>
<keyword evidence="6 7" id="KW-0472">Membrane</keyword>